<reference evidence="7" key="1">
    <citation type="journal article" date="2019" name="Int. J. Syst. Evol. Microbiol.">
        <title>The Global Catalogue of Microorganisms (GCM) 10K type strain sequencing project: providing services to taxonomists for standard genome sequencing and annotation.</title>
        <authorList>
            <consortium name="The Broad Institute Genomics Platform"/>
            <consortium name="The Broad Institute Genome Sequencing Center for Infectious Disease"/>
            <person name="Wu L."/>
            <person name="Ma J."/>
        </authorList>
    </citation>
    <scope>NUCLEOTIDE SEQUENCE [LARGE SCALE GENOMIC DNA]</scope>
    <source>
        <strain evidence="7">JCM 17939</strain>
    </source>
</reference>
<evidence type="ECO:0000313" key="7">
    <source>
        <dbReference type="Proteomes" id="UP001501442"/>
    </source>
</evidence>
<keyword evidence="7" id="KW-1185">Reference proteome</keyword>
<dbReference type="SUPFAM" id="SSF46689">
    <property type="entry name" value="Homeodomain-like"/>
    <property type="match status" value="1"/>
</dbReference>
<evidence type="ECO:0000256" key="1">
    <source>
        <dbReference type="ARBA" id="ARBA00023015"/>
    </source>
</evidence>
<keyword evidence="1" id="KW-0805">Transcription regulation</keyword>
<dbReference type="Pfam" id="PF17754">
    <property type="entry name" value="TetR_C_14"/>
    <property type="match status" value="1"/>
</dbReference>
<protein>
    <submittedName>
        <fullName evidence="6">TetR family transcriptional regulator</fullName>
    </submittedName>
</protein>
<name>A0ABP8UDE6_9ACTN</name>
<evidence type="ECO:0000313" key="6">
    <source>
        <dbReference type="EMBL" id="GAA4627527.1"/>
    </source>
</evidence>
<dbReference type="Pfam" id="PF00440">
    <property type="entry name" value="TetR_N"/>
    <property type="match status" value="1"/>
</dbReference>
<sequence>MTDATCYAVDVPRNGKVVRDRLRQAALELFIEHGFDQTTAERIAARAGVTERTYFRHFADKREVLFGAEAELRDELTRALAAVPAHLEPLPALRAAFHEVVPLVERNRPVTELGARVIAATPALQERQLAKWAALVALLTDALTARGVDAYAAQLCAQVGVNVCAIAIKRWMDDPSAGLDAELERAFHELYEASTALKVPG</sequence>
<dbReference type="Proteomes" id="UP001501442">
    <property type="component" value="Unassembled WGS sequence"/>
</dbReference>
<dbReference type="InterPro" id="IPR041347">
    <property type="entry name" value="MftR_C"/>
</dbReference>
<feature type="domain" description="HTH tetR-type" evidence="5">
    <location>
        <begin position="16"/>
        <end position="76"/>
    </location>
</feature>
<dbReference type="PANTHER" id="PTHR30055:SF238">
    <property type="entry name" value="MYCOFACTOCIN BIOSYNTHESIS TRANSCRIPTIONAL REGULATOR MFTR-RELATED"/>
    <property type="match status" value="1"/>
</dbReference>
<comment type="caution">
    <text evidence="6">The sequence shown here is derived from an EMBL/GenBank/DDBJ whole genome shotgun (WGS) entry which is preliminary data.</text>
</comment>
<gene>
    <name evidence="6" type="ORF">GCM10023196_040080</name>
</gene>
<evidence type="ECO:0000256" key="4">
    <source>
        <dbReference type="PROSITE-ProRule" id="PRU00335"/>
    </source>
</evidence>
<dbReference type="Gene3D" id="1.10.357.10">
    <property type="entry name" value="Tetracycline Repressor, domain 2"/>
    <property type="match status" value="1"/>
</dbReference>
<feature type="DNA-binding region" description="H-T-H motif" evidence="4">
    <location>
        <begin position="39"/>
        <end position="58"/>
    </location>
</feature>
<dbReference type="PRINTS" id="PR00455">
    <property type="entry name" value="HTHTETR"/>
</dbReference>
<accession>A0ABP8UDE6</accession>
<dbReference type="InterPro" id="IPR009057">
    <property type="entry name" value="Homeodomain-like_sf"/>
</dbReference>
<evidence type="ECO:0000259" key="5">
    <source>
        <dbReference type="PROSITE" id="PS50977"/>
    </source>
</evidence>
<keyword evidence="2 4" id="KW-0238">DNA-binding</keyword>
<keyword evidence="3" id="KW-0804">Transcription</keyword>
<dbReference type="PANTHER" id="PTHR30055">
    <property type="entry name" value="HTH-TYPE TRANSCRIPTIONAL REGULATOR RUTR"/>
    <property type="match status" value="1"/>
</dbReference>
<dbReference type="EMBL" id="BAABHK010000005">
    <property type="protein sequence ID" value="GAA4627527.1"/>
    <property type="molecule type" value="Genomic_DNA"/>
</dbReference>
<evidence type="ECO:0000256" key="3">
    <source>
        <dbReference type="ARBA" id="ARBA00023163"/>
    </source>
</evidence>
<dbReference type="PROSITE" id="PS50977">
    <property type="entry name" value="HTH_TETR_2"/>
    <property type="match status" value="1"/>
</dbReference>
<evidence type="ECO:0000256" key="2">
    <source>
        <dbReference type="ARBA" id="ARBA00023125"/>
    </source>
</evidence>
<proteinExistence type="predicted"/>
<dbReference type="InterPro" id="IPR001647">
    <property type="entry name" value="HTH_TetR"/>
</dbReference>
<organism evidence="6 7">
    <name type="scientific">Actinoallomurus vinaceus</name>
    <dbReference type="NCBI Taxonomy" id="1080074"/>
    <lineage>
        <taxon>Bacteria</taxon>
        <taxon>Bacillati</taxon>
        <taxon>Actinomycetota</taxon>
        <taxon>Actinomycetes</taxon>
        <taxon>Streptosporangiales</taxon>
        <taxon>Thermomonosporaceae</taxon>
        <taxon>Actinoallomurus</taxon>
    </lineage>
</organism>
<dbReference type="InterPro" id="IPR050109">
    <property type="entry name" value="HTH-type_TetR-like_transc_reg"/>
</dbReference>